<dbReference type="RefSeq" id="WP_105796159.1">
    <property type="nucleotide sequence ID" value="NZ_JAHPLO010000130.1"/>
</dbReference>
<sequence length="319" mass="34667">MGLIDEAAAAPGDLAAALEAGVEQLSRNQSVTFQQYTKSTLPTDGYVFWVATGTAQQFSGSLHILTDRRQEEDQTIAANKLLFTAEQEISQLNTIAPGTMWIGTWQVDGTTLQVAFAETGLNYQQAGLWHYRGFAVYPALASQLVASAADLPVEPIVSNSLPIWLSLASLAGAPVYPSFLVPDNVEPPYVTAHIEPGETIAIQAFPTYAWPGTPTPPTALQQMASAQLMRDTVRLTFYGFTNQRAIQFYAALIDYSLNTDDFGFCNSPAIRDEKRMQVEIAALAMKKTLTILASYYQGTADAIARRLILSAGITTTIQE</sequence>
<evidence type="ECO:0000313" key="2">
    <source>
        <dbReference type="Proteomes" id="UP000238982"/>
    </source>
</evidence>
<name>A0A2S9MBM3_9BURK</name>
<reference evidence="1 2" key="1">
    <citation type="submission" date="2018-03" db="EMBL/GenBank/DDBJ databases">
        <authorList>
            <person name="Keele B.F."/>
        </authorList>
    </citation>
    <scope>NUCLEOTIDE SEQUENCE [LARGE SCALE GENOMIC DNA]</scope>
    <source>
        <strain evidence="1 2">AU19729</strain>
    </source>
</reference>
<accession>A0A2S9MBM3</accession>
<proteinExistence type="predicted"/>
<dbReference type="Proteomes" id="UP000238982">
    <property type="component" value="Unassembled WGS sequence"/>
</dbReference>
<evidence type="ECO:0000313" key="1">
    <source>
        <dbReference type="EMBL" id="PRF54688.1"/>
    </source>
</evidence>
<comment type="caution">
    <text evidence="1">The sequence shown here is derived from an EMBL/GenBank/DDBJ whole genome shotgun (WGS) entry which is preliminary data.</text>
</comment>
<dbReference type="EMBL" id="PVGH01000107">
    <property type="protein sequence ID" value="PRF54688.1"/>
    <property type="molecule type" value="Genomic_DNA"/>
</dbReference>
<gene>
    <name evidence="1" type="ORF">C6Q15_28425</name>
</gene>
<organism evidence="1 2">
    <name type="scientific">Burkholderia multivorans</name>
    <dbReference type="NCBI Taxonomy" id="87883"/>
    <lineage>
        <taxon>Bacteria</taxon>
        <taxon>Pseudomonadati</taxon>
        <taxon>Pseudomonadota</taxon>
        <taxon>Betaproteobacteria</taxon>
        <taxon>Burkholderiales</taxon>
        <taxon>Burkholderiaceae</taxon>
        <taxon>Burkholderia</taxon>
        <taxon>Burkholderia cepacia complex</taxon>
    </lineage>
</organism>
<protein>
    <submittedName>
        <fullName evidence="1">Uncharacterized protein</fullName>
    </submittedName>
</protein>
<dbReference type="AlphaFoldDB" id="A0A2S9MBM3"/>